<evidence type="ECO:0000256" key="6">
    <source>
        <dbReference type="ARBA" id="ARBA00022777"/>
    </source>
</evidence>
<dbReference type="Pfam" id="PF02518">
    <property type="entry name" value="HATPase_c"/>
    <property type="match status" value="1"/>
</dbReference>
<evidence type="ECO:0000256" key="4">
    <source>
        <dbReference type="ARBA" id="ARBA00022679"/>
    </source>
</evidence>
<dbReference type="InterPro" id="IPR003594">
    <property type="entry name" value="HATPase_dom"/>
</dbReference>
<keyword evidence="8" id="KW-0902">Two-component regulatory system</keyword>
<organism evidence="11">
    <name type="scientific">Collimonas fungivorans</name>
    <dbReference type="NCBI Taxonomy" id="158899"/>
    <lineage>
        <taxon>Bacteria</taxon>
        <taxon>Pseudomonadati</taxon>
        <taxon>Pseudomonadota</taxon>
        <taxon>Betaproteobacteria</taxon>
        <taxon>Burkholderiales</taxon>
        <taxon>Oxalobacteraceae</taxon>
        <taxon>Collimonas</taxon>
    </lineage>
</organism>
<keyword evidence="6 11" id="KW-0418">Kinase</keyword>
<dbReference type="InterPro" id="IPR005467">
    <property type="entry name" value="His_kinase_dom"/>
</dbReference>
<protein>
    <recommendedName>
        <fullName evidence="2">histidine kinase</fullName>
        <ecNumber evidence="2">2.7.13.3</ecNumber>
    </recommendedName>
</protein>
<dbReference type="PANTHER" id="PTHR43065">
    <property type="entry name" value="SENSOR HISTIDINE KINASE"/>
    <property type="match status" value="1"/>
</dbReference>
<dbReference type="AlphaFoldDB" id="A0A127P4R8"/>
<dbReference type="PROSITE" id="PS50109">
    <property type="entry name" value="HIS_KIN"/>
    <property type="match status" value="1"/>
</dbReference>
<keyword evidence="7" id="KW-0067">ATP-binding</keyword>
<keyword evidence="3" id="KW-0597">Phosphoprotein</keyword>
<comment type="catalytic activity">
    <reaction evidence="1">
        <text>ATP + protein L-histidine = ADP + protein N-phospho-L-histidine.</text>
        <dbReference type="EC" id="2.7.13.3"/>
    </reaction>
</comment>
<name>A0A127P4R8_9BURK</name>
<keyword evidence="4" id="KW-0808">Transferase</keyword>
<evidence type="ECO:0000313" key="11">
    <source>
        <dbReference type="EMBL" id="AMO92737.1"/>
    </source>
</evidence>
<dbReference type="SMART" id="SM00387">
    <property type="entry name" value="HATPase_c"/>
    <property type="match status" value="1"/>
</dbReference>
<dbReference type="Gene3D" id="3.30.565.10">
    <property type="entry name" value="Histidine kinase-like ATPase, C-terminal domain"/>
    <property type="match status" value="2"/>
</dbReference>
<dbReference type="EC" id="2.7.13.3" evidence="2"/>
<dbReference type="GO" id="GO:0005524">
    <property type="term" value="F:ATP binding"/>
    <property type="evidence" value="ECO:0007669"/>
    <property type="project" value="UniProtKB-KW"/>
</dbReference>
<dbReference type="PRINTS" id="PR00344">
    <property type="entry name" value="BCTRLSENSOR"/>
</dbReference>
<reference evidence="11 12" key="1">
    <citation type="submission" date="2015-11" db="EMBL/GenBank/DDBJ databases">
        <title>Exploring the genomic traits of fungus-feeding bacterial genus Collimonas.</title>
        <authorList>
            <person name="Song C."/>
            <person name="Schmidt R."/>
            <person name="de Jager V."/>
            <person name="Krzyzanowska D."/>
            <person name="Jongedijk E."/>
            <person name="Cankar K."/>
            <person name="Beekwilder J."/>
            <person name="van Veen A."/>
            <person name="de Boer W."/>
            <person name="van Veen J.A."/>
            <person name="Garbeva P."/>
        </authorList>
    </citation>
    <scope>NUCLEOTIDE SEQUENCE [LARGE SCALE GENOMIC DNA]</scope>
    <source>
        <strain evidence="11 12">Ter6</strain>
    </source>
</reference>
<dbReference type="Pfam" id="PF13589">
    <property type="entry name" value="HATPase_c_3"/>
    <property type="match status" value="1"/>
</dbReference>
<dbReference type="InterPro" id="IPR036890">
    <property type="entry name" value="HATPase_C_sf"/>
</dbReference>
<evidence type="ECO:0000256" key="3">
    <source>
        <dbReference type="ARBA" id="ARBA00022553"/>
    </source>
</evidence>
<evidence type="ECO:0000256" key="1">
    <source>
        <dbReference type="ARBA" id="ARBA00000085"/>
    </source>
</evidence>
<dbReference type="Proteomes" id="UP000072421">
    <property type="component" value="Chromosome"/>
</dbReference>
<evidence type="ECO:0000256" key="5">
    <source>
        <dbReference type="ARBA" id="ARBA00022741"/>
    </source>
</evidence>
<evidence type="ECO:0000259" key="10">
    <source>
        <dbReference type="PROSITE" id="PS50109"/>
    </source>
</evidence>
<dbReference type="GO" id="GO:0000160">
    <property type="term" value="P:phosphorelay signal transduction system"/>
    <property type="evidence" value="ECO:0007669"/>
    <property type="project" value="UniProtKB-KW"/>
</dbReference>
<evidence type="ECO:0000256" key="2">
    <source>
        <dbReference type="ARBA" id="ARBA00012438"/>
    </source>
</evidence>
<keyword evidence="5" id="KW-0547">Nucleotide-binding</keyword>
<dbReference type="PANTHER" id="PTHR43065:SF10">
    <property type="entry name" value="PEROXIDE STRESS-ACTIVATED HISTIDINE KINASE MAK3"/>
    <property type="match status" value="1"/>
</dbReference>
<proteinExistence type="predicted"/>
<dbReference type="GO" id="GO:0004673">
    <property type="term" value="F:protein histidine kinase activity"/>
    <property type="evidence" value="ECO:0007669"/>
    <property type="project" value="UniProtKB-EC"/>
</dbReference>
<feature type="coiled-coil region" evidence="9">
    <location>
        <begin position="455"/>
        <end position="510"/>
    </location>
</feature>
<dbReference type="SUPFAM" id="SSF55874">
    <property type="entry name" value="ATPase domain of HSP90 chaperone/DNA topoisomerase II/histidine kinase"/>
    <property type="match status" value="2"/>
</dbReference>
<keyword evidence="9" id="KW-0175">Coiled coil</keyword>
<dbReference type="InterPro" id="IPR004358">
    <property type="entry name" value="Sig_transdc_His_kin-like_C"/>
</dbReference>
<dbReference type="PATRIC" id="fig|158899.10.peg.7"/>
<feature type="domain" description="Histidine kinase" evidence="10">
    <location>
        <begin position="589"/>
        <end position="745"/>
    </location>
</feature>
<evidence type="ECO:0000256" key="7">
    <source>
        <dbReference type="ARBA" id="ARBA00022840"/>
    </source>
</evidence>
<evidence type="ECO:0000256" key="8">
    <source>
        <dbReference type="ARBA" id="ARBA00023012"/>
    </source>
</evidence>
<accession>A0A127P4R8</accession>
<evidence type="ECO:0000313" key="12">
    <source>
        <dbReference type="Proteomes" id="UP000072421"/>
    </source>
</evidence>
<dbReference type="EMBL" id="CP013232">
    <property type="protein sequence ID" value="AMO92737.1"/>
    <property type="molecule type" value="Genomic_DNA"/>
</dbReference>
<dbReference type="OrthoDB" id="9816482at2"/>
<gene>
    <name evidence="11" type="ORF">CFter6_0006</name>
</gene>
<evidence type="ECO:0000256" key="9">
    <source>
        <dbReference type="SAM" id="Coils"/>
    </source>
</evidence>
<sequence>MIMTRTLLKSLPFDIAARLPLQLGRESIASSTAAIGELIKNSYDANAENVLITFVKRSAPIQILQIEDDGDGMDLTTLENVWLRIGTEHKVDNERSVRKQRVMTGAKGLGRLGIDRLCKKMILQTKTAEMDHVLEVHINWSRYNSRDATISSINHKIYKIDALSNNKYSSFFKNKTSGTRLILVGLKEKWDKLRLSELRNELSMLVSPFTDVADFSIEFTSGIHHLDGKLSSEKYLDAAVWAIDASLDNEGKIIVSYTQPHKKIGPTPLSVSWQEWLPERNGQPACGPLSLQFYYIPQPSSSVSTSVKRKDWSQFMDLHHGVRVYRDNFRVRPYGEPTGRGDWLDLGLRKASNPSGIRQGPWKVGPRQLLGAIFISRIENSELIDQANREGMVESDAFRDMRAFVLKVLSTFEIIATKYARMEVVIDPVESTATELSESIDKSREAVANLSKAVADSELVQHEEFKEKLEEMERLVAATQAASEKQKAAYDQKREELEREKDTLANLASIGILTVCFGHEAKEFCNLAAAAAAELRHDFLDGKFMVTPEIEIEVLKDIDTIISSTKFVKNFASFSLGNVRTEKRRKSKVSISAVVERVFAALAESLERQKIKVDLSEVSTDLAFIKAYEIDWESIFVNMISNSVWAMAKTEHDKRTIQVKAKNLSSGIEIRFLDSGQGIEKGSEEHIFDPMYSTRRDDRGNTVGTGMGLSIVRTFVNEHSGGAIRALSDSRIGGAEFIITIPVEREQ</sequence>